<comment type="caution">
    <text evidence="1">The sequence shown here is derived from an EMBL/GenBank/DDBJ whole genome shotgun (WGS) entry which is preliminary data.</text>
</comment>
<evidence type="ECO:0000313" key="2">
    <source>
        <dbReference type="Proteomes" id="UP000307380"/>
    </source>
</evidence>
<dbReference type="RefSeq" id="WP_136421198.1">
    <property type="nucleotide sequence ID" value="NZ_SSSN01000002.1"/>
</dbReference>
<dbReference type="EMBL" id="SSSN01000002">
    <property type="protein sequence ID" value="THG36046.1"/>
    <property type="molecule type" value="Genomic_DNA"/>
</dbReference>
<dbReference type="AlphaFoldDB" id="A0A4S4G1P8"/>
<dbReference type="GO" id="GO:0016740">
    <property type="term" value="F:transferase activity"/>
    <property type="evidence" value="ECO:0007669"/>
    <property type="project" value="UniProtKB-KW"/>
</dbReference>
<dbReference type="SUPFAM" id="SSF53756">
    <property type="entry name" value="UDP-Glycosyltransferase/glycogen phosphorylase"/>
    <property type="match status" value="1"/>
</dbReference>
<dbReference type="OrthoDB" id="9801609at2"/>
<sequence length="363" mass="38237">MTTLRVIADVGFSAGGEPGAAFARDITTSLVLTAPANCDVEALIGAGSAEGGSEIGGAPIVRAALASRELAVAWQLGVTLSGGGLIHSPSLLAPLKRHSRSDGDQTTVTVRDLDAWRHPASLRPVDVAWTKAMLRRARKSADAVVVATHALAGRLTEIADFGDRIRVIPVAPPTDLLLPTDPEAHSRSLGLPKRYVAIACHVRNRALAEQISKKVRLGDDELSVVILQRGALAETTSQPSPEPSDLVIVDADGATRAVIISRAEIFVLAADGGDEAELLLEPLAVGTPVAHLADAAYAEIAQDAAVGVVAAHSDLAAALAETTQRLLADESELSRRRIAVADRQRLFSWRETGEQIWRLHADL</sequence>
<keyword evidence="2" id="KW-1185">Reference proteome</keyword>
<proteinExistence type="predicted"/>
<dbReference type="Proteomes" id="UP000307380">
    <property type="component" value="Unassembled WGS sequence"/>
</dbReference>
<gene>
    <name evidence="1" type="ORF">E6C70_00420</name>
</gene>
<name>A0A4S4G1P8_9MICO</name>
<protein>
    <submittedName>
        <fullName evidence="1">Glycosyltransferase family 4 protein</fullName>
    </submittedName>
</protein>
<organism evidence="1 2">
    <name type="scientific">Orlajensenia flava</name>
    <dbReference type="NCBI Taxonomy" id="2565934"/>
    <lineage>
        <taxon>Bacteria</taxon>
        <taxon>Bacillati</taxon>
        <taxon>Actinomycetota</taxon>
        <taxon>Actinomycetes</taxon>
        <taxon>Micrococcales</taxon>
        <taxon>Microbacteriaceae</taxon>
        <taxon>Orlajensenia</taxon>
    </lineage>
</organism>
<accession>A0A4S4G1P8</accession>
<keyword evidence="1" id="KW-0808">Transferase</keyword>
<evidence type="ECO:0000313" key="1">
    <source>
        <dbReference type="EMBL" id="THG36046.1"/>
    </source>
</evidence>
<reference evidence="1 2" key="1">
    <citation type="submission" date="2019-04" db="EMBL/GenBank/DDBJ databases">
        <authorList>
            <person name="Jiang L."/>
        </authorList>
    </citation>
    <scope>NUCLEOTIDE SEQUENCE [LARGE SCALE GENOMIC DNA]</scope>
    <source>
        <strain evidence="1 2">YIM 131861</strain>
    </source>
</reference>